<evidence type="ECO:0000313" key="26">
    <source>
        <dbReference type="Proteomes" id="UP000012019"/>
    </source>
</evidence>
<dbReference type="AlphaFoldDB" id="M7PUR4"/>
<evidence type="ECO:0000256" key="17">
    <source>
        <dbReference type="ARBA" id="ARBA00023136"/>
    </source>
</evidence>
<dbReference type="STRING" id="1286106.MPL1_00687"/>
<dbReference type="PROSITE" id="PS01069">
    <property type="entry name" value="DAGK_PROKAR"/>
    <property type="match status" value="1"/>
</dbReference>
<dbReference type="GO" id="GO:0046872">
    <property type="term" value="F:metal ion binding"/>
    <property type="evidence" value="ECO:0007669"/>
    <property type="project" value="UniProtKB-KW"/>
</dbReference>
<comment type="similarity">
    <text evidence="2 24">Belongs to the bacterial diacylglycerol kinase family.</text>
</comment>
<evidence type="ECO:0000256" key="3">
    <source>
        <dbReference type="ARBA" id="ARBA00012133"/>
    </source>
</evidence>
<evidence type="ECO:0000256" key="12">
    <source>
        <dbReference type="ARBA" id="ARBA00022777"/>
    </source>
</evidence>
<feature type="binding site" evidence="21">
    <location>
        <position position="99"/>
    </location>
    <ligand>
        <name>substrate</name>
    </ligand>
</feature>
<feature type="binding site" evidence="21">
    <location>
        <begin position="31"/>
        <end position="35"/>
    </location>
    <ligand>
        <name>substrate</name>
    </ligand>
</feature>
<comment type="subcellular location">
    <subcellularLocation>
        <location evidence="1 24">Cell inner membrane</location>
        <topology evidence="1 24">Multi-pass membrane protein</topology>
    </subcellularLocation>
</comment>
<keyword evidence="12 24" id="KW-0418">Kinase</keyword>
<evidence type="ECO:0000256" key="15">
    <source>
        <dbReference type="ARBA" id="ARBA00022989"/>
    </source>
</evidence>
<evidence type="ECO:0000256" key="13">
    <source>
        <dbReference type="ARBA" id="ARBA00022840"/>
    </source>
</evidence>
<feature type="transmembrane region" description="Helical" evidence="24">
    <location>
        <begin position="36"/>
        <end position="51"/>
    </location>
</feature>
<dbReference type="RefSeq" id="WP_009725205.1">
    <property type="nucleotide sequence ID" value="NZ_APHR01000004.1"/>
</dbReference>
<keyword evidence="7 24" id="KW-0997">Cell inner membrane</keyword>
<dbReference type="GO" id="GO:0005886">
    <property type="term" value="C:plasma membrane"/>
    <property type="evidence" value="ECO:0007669"/>
    <property type="project" value="UniProtKB-SubCell"/>
</dbReference>
<dbReference type="InterPro" id="IPR000829">
    <property type="entry name" value="DAGK"/>
</dbReference>
<comment type="catalytic activity">
    <reaction evidence="24">
        <text>a 1,2-diacyl-sn-glycerol + ATP = a 1,2-diacyl-sn-glycero-3-phosphate + ADP + H(+)</text>
        <dbReference type="Rhea" id="RHEA:10272"/>
        <dbReference type="ChEBI" id="CHEBI:15378"/>
        <dbReference type="ChEBI" id="CHEBI:17815"/>
        <dbReference type="ChEBI" id="CHEBI:30616"/>
        <dbReference type="ChEBI" id="CHEBI:58608"/>
        <dbReference type="ChEBI" id="CHEBI:456216"/>
        <dbReference type="EC" id="2.7.1.107"/>
    </reaction>
</comment>
<keyword evidence="26" id="KW-1185">Reference proteome</keyword>
<gene>
    <name evidence="25" type="ORF">MPL1_00687</name>
</gene>
<evidence type="ECO:0000256" key="9">
    <source>
        <dbReference type="ARBA" id="ARBA00022692"/>
    </source>
</evidence>
<evidence type="ECO:0000256" key="1">
    <source>
        <dbReference type="ARBA" id="ARBA00004429"/>
    </source>
</evidence>
<keyword evidence="6" id="KW-0444">Lipid biosynthesis</keyword>
<evidence type="ECO:0000256" key="23">
    <source>
        <dbReference type="PIRSR" id="PIRSR600829-4"/>
    </source>
</evidence>
<evidence type="ECO:0000256" key="4">
    <source>
        <dbReference type="ARBA" id="ARBA00017575"/>
    </source>
</evidence>
<keyword evidence="9 24" id="KW-0812">Transmembrane</keyword>
<keyword evidence="17 24" id="KW-0472">Membrane</keyword>
<dbReference type="EMBL" id="APHR01000004">
    <property type="protein sequence ID" value="EMR14199.1"/>
    <property type="molecule type" value="Genomic_DNA"/>
</dbReference>
<keyword evidence="16 24" id="KW-0443">Lipid metabolism</keyword>
<keyword evidence="15 24" id="KW-1133">Transmembrane helix</keyword>
<proteinExistence type="inferred from homology"/>
<dbReference type="InterPro" id="IPR036945">
    <property type="entry name" value="DAGK_sf"/>
</dbReference>
<evidence type="ECO:0000256" key="24">
    <source>
        <dbReference type="RuleBase" id="RU363065"/>
    </source>
</evidence>
<evidence type="ECO:0000256" key="22">
    <source>
        <dbReference type="PIRSR" id="PIRSR600829-3"/>
    </source>
</evidence>
<name>M7PUR4_9GAMM</name>
<sequence>MIHKNTGIKRLVFAFAYSLKGLYAGIRYESAFRQEVILLLVLSAIAFWLDVSPLERLAMIASLVVVLIVEALNSAIECVVDRVSTDQHKLSGRAKDYGSLAVLLTLCISAAIWMTILLA</sequence>
<keyword evidence="11 22" id="KW-0547">Nucleotide-binding</keyword>
<dbReference type="eggNOG" id="COG0818">
    <property type="taxonomic scope" value="Bacteria"/>
</dbReference>
<evidence type="ECO:0000256" key="5">
    <source>
        <dbReference type="ARBA" id="ARBA00022475"/>
    </source>
</evidence>
<feature type="binding site" evidence="21">
    <location>
        <position position="70"/>
    </location>
    <ligand>
        <name>substrate</name>
    </ligand>
</feature>
<feature type="binding site" evidence="21">
    <location>
        <position position="56"/>
    </location>
    <ligand>
        <name>substrate</name>
    </ligand>
</feature>
<keyword evidence="13 22" id="KW-0067">ATP-binding</keyword>
<feature type="binding site" evidence="22">
    <location>
        <position position="10"/>
    </location>
    <ligand>
        <name>ATP</name>
        <dbReference type="ChEBI" id="CHEBI:30616"/>
    </ligand>
</feature>
<evidence type="ECO:0000256" key="19">
    <source>
        <dbReference type="ARBA" id="ARBA00023264"/>
    </source>
</evidence>
<accession>M7PUR4</accession>
<feature type="binding site" evidence="23">
    <location>
        <position position="77"/>
    </location>
    <ligand>
        <name>a divalent metal cation</name>
        <dbReference type="ChEBI" id="CHEBI:60240"/>
    </ligand>
</feature>
<dbReference type="PANTHER" id="PTHR34299">
    <property type="entry name" value="DIACYLGLYCEROL KINASE"/>
    <property type="match status" value="1"/>
</dbReference>
<evidence type="ECO:0000256" key="6">
    <source>
        <dbReference type="ARBA" id="ARBA00022516"/>
    </source>
</evidence>
<evidence type="ECO:0000256" key="2">
    <source>
        <dbReference type="ARBA" id="ARBA00005967"/>
    </source>
</evidence>
<dbReference type="OrthoDB" id="9796011at2"/>
<dbReference type="Gene3D" id="1.10.287.3610">
    <property type="match status" value="1"/>
</dbReference>
<evidence type="ECO:0000256" key="18">
    <source>
        <dbReference type="ARBA" id="ARBA00023209"/>
    </source>
</evidence>
<dbReference type="PANTHER" id="PTHR34299:SF1">
    <property type="entry name" value="DIACYLGLYCEROL KINASE"/>
    <property type="match status" value="1"/>
</dbReference>
<evidence type="ECO:0000313" key="25">
    <source>
        <dbReference type="EMBL" id="EMR14199.1"/>
    </source>
</evidence>
<dbReference type="Proteomes" id="UP000012019">
    <property type="component" value="Unassembled WGS sequence"/>
</dbReference>
<evidence type="ECO:0000256" key="11">
    <source>
        <dbReference type="ARBA" id="ARBA00022741"/>
    </source>
</evidence>
<feature type="binding site" evidence="23">
    <location>
        <position position="29"/>
    </location>
    <ligand>
        <name>a divalent metal cation</name>
        <dbReference type="ChEBI" id="CHEBI:60240"/>
    </ligand>
</feature>
<feature type="binding site" evidence="21">
    <location>
        <begin position="48"/>
        <end position="51"/>
    </location>
    <ligand>
        <name>substrate</name>
    </ligand>
</feature>
<evidence type="ECO:0000256" key="8">
    <source>
        <dbReference type="ARBA" id="ARBA00022679"/>
    </source>
</evidence>
<dbReference type="GO" id="GO:0005524">
    <property type="term" value="F:ATP binding"/>
    <property type="evidence" value="ECO:0007669"/>
    <property type="project" value="UniProtKB-KW"/>
</dbReference>
<evidence type="ECO:0000256" key="20">
    <source>
        <dbReference type="PIRSR" id="PIRSR600829-1"/>
    </source>
</evidence>
<keyword evidence="8 24" id="KW-0808">Transferase</keyword>
<dbReference type="GO" id="GO:0006654">
    <property type="term" value="P:phosphatidic acid biosynthetic process"/>
    <property type="evidence" value="ECO:0007669"/>
    <property type="project" value="InterPro"/>
</dbReference>
<comment type="cofactor">
    <cofactor evidence="23">
        <name>Mg(2+)</name>
        <dbReference type="ChEBI" id="CHEBI:18420"/>
    </cofactor>
    <text evidence="23">Mn(2+), Zn(2+), Cd(2+) and Co(2+) support activity to lesser extents.</text>
</comment>
<comment type="function">
    <text evidence="24">Catalyzes the ATP-dependent phosphorylation of sn-l,2-diacylglycerol (DAG) to phosphatidic acid. Involved in the recycling of diacylglycerol produced as a by-product during membrane-derived oligosaccharide (MDO) biosynthesis.</text>
</comment>
<dbReference type="Pfam" id="PF01219">
    <property type="entry name" value="DAGK_prokar"/>
    <property type="match status" value="1"/>
</dbReference>
<organism evidence="25 26">
    <name type="scientific">Methylophaga lonarensis MPL</name>
    <dbReference type="NCBI Taxonomy" id="1286106"/>
    <lineage>
        <taxon>Bacteria</taxon>
        <taxon>Pseudomonadati</taxon>
        <taxon>Pseudomonadota</taxon>
        <taxon>Gammaproteobacteria</taxon>
        <taxon>Thiotrichales</taxon>
        <taxon>Piscirickettsiaceae</taxon>
        <taxon>Methylophaga</taxon>
    </lineage>
</organism>
<feature type="binding site" evidence="22">
    <location>
        <position position="17"/>
    </location>
    <ligand>
        <name>ATP</name>
        <dbReference type="ChEBI" id="CHEBI:30616"/>
    </ligand>
</feature>
<protein>
    <recommendedName>
        <fullName evidence="4 24">Diacylglycerol kinase</fullName>
        <ecNumber evidence="3 24">2.7.1.107</ecNumber>
    </recommendedName>
</protein>
<comment type="caution">
    <text evidence="25">The sequence shown here is derived from an EMBL/GenBank/DDBJ whole genome shotgun (WGS) entry which is preliminary data.</text>
</comment>
<feature type="binding site" evidence="22">
    <location>
        <begin position="95"/>
        <end position="96"/>
    </location>
    <ligand>
        <name>ATP</name>
        <dbReference type="ChEBI" id="CHEBI:30616"/>
    </ligand>
</feature>
<keyword evidence="14 23" id="KW-0460">Magnesium</keyword>
<evidence type="ECO:0000256" key="7">
    <source>
        <dbReference type="ARBA" id="ARBA00022519"/>
    </source>
</evidence>
<feature type="transmembrane region" description="Helical" evidence="24">
    <location>
        <begin position="97"/>
        <end position="118"/>
    </location>
</feature>
<dbReference type="InterPro" id="IPR033718">
    <property type="entry name" value="DAGK_prok"/>
</dbReference>
<feature type="binding site" evidence="21">
    <location>
        <position position="10"/>
    </location>
    <ligand>
        <name>substrate</name>
    </ligand>
</feature>
<reference evidence="25 26" key="1">
    <citation type="journal article" date="2013" name="Genome Announc.">
        <title>Draft Genome Sequence of Methylophaga lonarensis MPLT, a Haloalkaliphilic (Non-Methane-Utilizing) Methylotroph.</title>
        <authorList>
            <person name="Shetty S.A."/>
            <person name="Marathe N.P."/>
            <person name="Munot H."/>
            <person name="Antony C.P."/>
            <person name="Dhotre D.P."/>
            <person name="Murrell J.C."/>
            <person name="Shouche Y.S."/>
        </authorList>
    </citation>
    <scope>NUCLEOTIDE SEQUENCE [LARGE SCALE GENOMIC DNA]</scope>
    <source>
        <strain evidence="25 26">MPL</strain>
    </source>
</reference>
<feature type="binding site" evidence="22">
    <location>
        <position position="77"/>
    </location>
    <ligand>
        <name>ATP</name>
        <dbReference type="ChEBI" id="CHEBI:30616"/>
    </ligand>
</feature>
<keyword evidence="10 23" id="KW-0479">Metal-binding</keyword>
<dbReference type="CDD" id="cd14264">
    <property type="entry name" value="DAGK_IM"/>
    <property type="match status" value="1"/>
</dbReference>
<dbReference type="EC" id="2.7.1.107" evidence="3 24"/>
<keyword evidence="19 24" id="KW-1208">Phospholipid metabolism</keyword>
<evidence type="ECO:0000256" key="16">
    <source>
        <dbReference type="ARBA" id="ARBA00023098"/>
    </source>
</evidence>
<feature type="binding site" evidence="22">
    <location>
        <position position="29"/>
    </location>
    <ligand>
        <name>ATP</name>
        <dbReference type="ChEBI" id="CHEBI:30616"/>
    </ligand>
</feature>
<dbReference type="GO" id="GO:0004143">
    <property type="term" value="F:ATP-dependent diacylglycerol kinase activity"/>
    <property type="evidence" value="ECO:0007669"/>
    <property type="project" value="UniProtKB-EC"/>
</dbReference>
<evidence type="ECO:0000256" key="21">
    <source>
        <dbReference type="PIRSR" id="PIRSR600829-2"/>
    </source>
</evidence>
<evidence type="ECO:0000256" key="10">
    <source>
        <dbReference type="ARBA" id="ARBA00022723"/>
    </source>
</evidence>
<dbReference type="PATRIC" id="fig|1286106.3.peg.135"/>
<feature type="transmembrane region" description="Helical" evidence="24">
    <location>
        <begin position="57"/>
        <end position="76"/>
    </location>
</feature>
<evidence type="ECO:0000256" key="14">
    <source>
        <dbReference type="ARBA" id="ARBA00022842"/>
    </source>
</evidence>
<feature type="active site" description="Proton acceptor" evidence="20">
    <location>
        <position position="70"/>
    </location>
</feature>
<keyword evidence="5" id="KW-1003">Cell membrane</keyword>
<keyword evidence="18" id="KW-0594">Phospholipid biosynthesis</keyword>